<evidence type="ECO:0000313" key="3">
    <source>
        <dbReference type="Proteomes" id="UP000028837"/>
    </source>
</evidence>
<feature type="compositionally biased region" description="Basic and acidic residues" evidence="1">
    <location>
        <begin position="924"/>
        <end position="941"/>
    </location>
</feature>
<dbReference type="EMBL" id="AHZU02000421">
    <property type="protein sequence ID" value="KFG44579.1"/>
    <property type="molecule type" value="Genomic_DNA"/>
</dbReference>
<feature type="region of interest" description="Disordered" evidence="1">
    <location>
        <begin position="449"/>
        <end position="475"/>
    </location>
</feature>
<feature type="compositionally biased region" description="Acidic residues" evidence="1">
    <location>
        <begin position="872"/>
        <end position="893"/>
    </location>
</feature>
<accession>A0A086KJL1</accession>
<reference evidence="2 3" key="1">
    <citation type="submission" date="2014-02" db="EMBL/GenBank/DDBJ databases">
        <authorList>
            <person name="Sibley D."/>
            <person name="Venepally P."/>
            <person name="Karamycheva S."/>
            <person name="Hadjithomas M."/>
            <person name="Khan A."/>
            <person name="Brunk B."/>
            <person name="Roos D."/>
            <person name="Caler E."/>
            <person name="Lorenzi H."/>
        </authorList>
    </citation>
    <scope>NUCLEOTIDE SEQUENCE [LARGE SCALE GENOMIC DNA]</scope>
    <source>
        <strain evidence="2 3">GAB2-2007-GAL-DOM2</strain>
    </source>
</reference>
<feature type="compositionally biased region" description="Basic and acidic residues" evidence="1">
    <location>
        <begin position="950"/>
        <end position="969"/>
    </location>
</feature>
<evidence type="ECO:0000313" key="2">
    <source>
        <dbReference type="EMBL" id="KFG44579.1"/>
    </source>
</evidence>
<feature type="compositionally biased region" description="Basic and acidic residues" evidence="1">
    <location>
        <begin position="247"/>
        <end position="259"/>
    </location>
</feature>
<dbReference type="VEuPathDB" id="ToxoDB:TGDOM2_310170"/>
<feature type="compositionally biased region" description="Basic and acidic residues" evidence="1">
    <location>
        <begin position="648"/>
        <end position="675"/>
    </location>
</feature>
<feature type="region of interest" description="Disordered" evidence="1">
    <location>
        <begin position="628"/>
        <end position="705"/>
    </location>
</feature>
<evidence type="ECO:0000256" key="1">
    <source>
        <dbReference type="SAM" id="MobiDB-lite"/>
    </source>
</evidence>
<dbReference type="OrthoDB" id="9886994at2759"/>
<comment type="caution">
    <text evidence="2">The sequence shown here is derived from an EMBL/GenBank/DDBJ whole genome shotgun (WGS) entry which is preliminary data.</text>
</comment>
<feature type="region of interest" description="Disordered" evidence="1">
    <location>
        <begin position="833"/>
        <end position="979"/>
    </location>
</feature>
<dbReference type="AlphaFoldDB" id="A0A086KJL1"/>
<sequence>MFRSAPFAPVSRGPVPDTAFGKPPEDKVEKSSVAPAPPSTWKDMLPTFEAVLPQWGTPSKPARVPSDRGADPFCFSPKASGHRLSSAVPAESLGPSPQREEQDTVPTYAGSSRLLGVSPDSMSPAEGSSAFDPRLGKCDLAGLPDFSSLRSSTDSRVLERLLTTASDFFHLPKRCLSPPRSRFLEHRSCDTQRASGTPLDTGRCASDACNCALSTVSRGSADDSDSPWEAAWSSDRQAVYASSSCPPRRDRARSTRRSEFVSGGQRRAETEEALGSHGSDDLARPGASDELAEDAWERSVQRILGEAASALRRYSVEGRDTRGTVPLGRGQPRVSPAPLADENELLPLRAFSQTATGKLVLDQRPETGPERGRLERAAGGSTREGRACAAVSPFEDVDASLCHPCRPRDGPAECAATREAAECLERLREQDSEKAARLSLALMLSRSPLRATNSRSPAEHLDSDEERRGRDDAAVVEKRPRVELPATMRSSMGEAALGEQDWQASRGLTSERRKAYLDAEERRVRALLSEVAGRVEGKRRREEDSGLAACGCVGEPDGDGDLRLGCRMHARAFDRLCLEQSLRPGLSADRLSPCRRNSSLGNGLPSLSFAGRADPSLVPCPRGRCLDDGLRQRSPLGESVSSSLFLTSRDRQDLRDRPGPLGKLKETSEQTRRADLGASDTGFFVSKSGRSSGSSTNHDTEGDEGEFHRRALAQVAYSMRSEDLESEGDEQKLDLETRDDGTLPDCWTVGQKDHFTEKYKWLFLSGGMLGCLYCRAMKDRGLRARKRGMKIVSHWADGAVKPSGASRVTNMRSLRKKICRHQDSRTHKEAAELLGEAPLKDASGLSQRPVEAKGAARRLGRSGVTAPGGDKDTEELASDDDSDDEAGDKDEDGETNRVPGRDLAGADHGGPSDQGDGSVGLNAKKAEKLEKSTPEDTRSETDDTSGGTTEEQRVEDREEEAPLPRDIGKGSKAGAEEES</sequence>
<name>A0A086KJL1_TOXGO</name>
<organism evidence="2 3">
    <name type="scientific">Toxoplasma gondii GAB2-2007-GAL-DOM2</name>
    <dbReference type="NCBI Taxonomy" id="1130820"/>
    <lineage>
        <taxon>Eukaryota</taxon>
        <taxon>Sar</taxon>
        <taxon>Alveolata</taxon>
        <taxon>Apicomplexa</taxon>
        <taxon>Conoidasida</taxon>
        <taxon>Coccidia</taxon>
        <taxon>Eucoccidiorida</taxon>
        <taxon>Eimeriorina</taxon>
        <taxon>Sarcocystidae</taxon>
        <taxon>Toxoplasma</taxon>
    </lineage>
</organism>
<feature type="region of interest" description="Disordered" evidence="1">
    <location>
        <begin position="239"/>
        <end position="290"/>
    </location>
</feature>
<protein>
    <submittedName>
        <fullName evidence="2">Uncharacterized protein</fullName>
    </submittedName>
</protein>
<feature type="compositionally biased region" description="Low complexity" evidence="1">
    <location>
        <begin position="686"/>
        <end position="695"/>
    </location>
</feature>
<feature type="region of interest" description="Disordered" evidence="1">
    <location>
        <begin position="1"/>
        <end position="106"/>
    </location>
</feature>
<dbReference type="Proteomes" id="UP000028837">
    <property type="component" value="Unassembled WGS sequence"/>
</dbReference>
<gene>
    <name evidence="2" type="ORF">TGDOM2_310170</name>
</gene>
<feature type="compositionally biased region" description="Basic and acidic residues" evidence="1">
    <location>
        <begin position="457"/>
        <end position="475"/>
    </location>
</feature>
<proteinExistence type="predicted"/>